<dbReference type="FunFam" id="3.30.70.270:FF:000001">
    <property type="entry name" value="Diguanylate cyclase domain protein"/>
    <property type="match status" value="1"/>
</dbReference>
<evidence type="ECO:0000259" key="2">
    <source>
        <dbReference type="PROSITE" id="PS50883"/>
    </source>
</evidence>
<dbReference type="Pfam" id="PF00990">
    <property type="entry name" value="GGDEF"/>
    <property type="match status" value="1"/>
</dbReference>
<dbReference type="CDD" id="cd01949">
    <property type="entry name" value="GGDEF"/>
    <property type="match status" value="1"/>
</dbReference>
<dbReference type="Pfam" id="PF00563">
    <property type="entry name" value="EAL"/>
    <property type="match status" value="1"/>
</dbReference>
<dbReference type="SUPFAM" id="SSF55781">
    <property type="entry name" value="GAF domain-like"/>
    <property type="match status" value="2"/>
</dbReference>
<dbReference type="SUPFAM" id="SSF55073">
    <property type="entry name" value="Nucleotide cyclase"/>
    <property type="match status" value="1"/>
</dbReference>
<dbReference type="OrthoDB" id="431840at2"/>
<organism evidence="4">
    <name type="scientific">Desertifilum tharense IPPAS B-1220</name>
    <dbReference type="NCBI Taxonomy" id="1781255"/>
    <lineage>
        <taxon>Bacteria</taxon>
        <taxon>Bacillati</taxon>
        <taxon>Cyanobacteriota</taxon>
        <taxon>Cyanophyceae</taxon>
        <taxon>Desertifilales</taxon>
        <taxon>Desertifilaceae</taxon>
        <taxon>Desertifilum</taxon>
    </lineage>
</organism>
<dbReference type="SUPFAM" id="SSF141868">
    <property type="entry name" value="EAL domain-like"/>
    <property type="match status" value="1"/>
</dbReference>
<dbReference type="SMART" id="SM00065">
    <property type="entry name" value="GAF"/>
    <property type="match status" value="2"/>
</dbReference>
<dbReference type="STRING" id="1781255.BH720_10385"/>
<sequence>MVRRKSPPSNLKTLNRENLLNRITTRIRQSLELQEILDTTAREIRSFLEMDRVKIYRFLPDGNGEVIAESLVNGALPSLLGLCFPASDIPAHAREMFVKVRQRVIVDVVSGQKTLHQLDNPATGDSLAIEDVRYAPVDPCHIEYLTAMGVSSSLVVPILHHNQLWGLLACHHRTPKTHSETDLKIVQLLVDQVSIAIAQADLLARTRQQAEDEAKINQISYLLHAPIESTEIRQTVLEEAVKVLEGCGGRLYITADPTGKPAQIYTCGSQPSLEASRVLEETALWQGIIGSVPPLSDSQAFVNYANASRLSHEDSGFPRSLLFPDVADDFDLGVPVGPYCSLTNPNTLHHHLISHLHIIKDIESEPQLKSALAVFQDTHIRSLLIVPLSYQQQCIGCISIFRSEIETETLWAGRQDCDRRNYRPRASFEAWRETIRGQAKPWTEDDIRLAVAIGIHLYMAVMQKRVEEMIRHQASHDLLTGLPNRILFCDRLTLSLARIQRYGQKLAVIFLDLDAFKTINDTLGHAEGDRLLKSVSLRLKNCLGPDDLVARWGGDEFTILLSAISSSEDAARIAQKILNSLSTPFQFEEDQTHQVTSLHVKASLGIAIAPYDGEDVDTLLKNADAAMYRAKQQGRNNYQLYTSAIGTKVLERLVLENNLYKALDSHEFLLHYQPQINLENGQIVGMEALLRWQSQDLGGLVSPLQFIPLAEETGLISPIGEWVLRTACAQNRAWQLAGLPPLPIAVNLSARQFQNKNLASTIHQILKETGLDSQYLEIEITESIAIQDMNFTIEVLHHLRNQNIQIAMDDFGTGYSSLGALKHLPINKLKIDRVFVRDLVRDSNDAAIIRAIVALGHGLNLKVIAEGVENLEQLQFLKAAKCDAMQGYLFSKPLSAEAATRLYQCQYAGRLTQNSVAFS</sequence>
<dbReference type="RefSeq" id="WP_069967127.1">
    <property type="nucleotide sequence ID" value="NZ_CM124774.1"/>
</dbReference>
<dbReference type="InterPro" id="IPR013515">
    <property type="entry name" value="Phytochrome_cen-reg"/>
</dbReference>
<evidence type="ECO:0000313" key="4">
    <source>
        <dbReference type="EMBL" id="OEJ75129.1"/>
    </source>
</evidence>
<name>A0A1E5QKB3_9CYAN</name>
<dbReference type="AlphaFoldDB" id="A0A1E5QKB3"/>
<dbReference type="InterPro" id="IPR016132">
    <property type="entry name" value="Phyto_chromo_attachment"/>
</dbReference>
<dbReference type="GO" id="GO:0006355">
    <property type="term" value="P:regulation of DNA-templated transcription"/>
    <property type="evidence" value="ECO:0007669"/>
    <property type="project" value="InterPro"/>
</dbReference>
<dbReference type="Pfam" id="PF01590">
    <property type="entry name" value="GAF"/>
    <property type="match status" value="1"/>
</dbReference>
<dbReference type="FunFam" id="3.20.20.450:FF:000001">
    <property type="entry name" value="Cyclic di-GMP phosphodiesterase yahA"/>
    <property type="match status" value="1"/>
</dbReference>
<dbReference type="InterPro" id="IPR001633">
    <property type="entry name" value="EAL_dom"/>
</dbReference>
<dbReference type="PROSITE" id="PS50887">
    <property type="entry name" value="GGDEF"/>
    <property type="match status" value="1"/>
</dbReference>
<dbReference type="SMART" id="SM00267">
    <property type="entry name" value="GGDEF"/>
    <property type="match status" value="1"/>
</dbReference>
<dbReference type="InterPro" id="IPR043128">
    <property type="entry name" value="Rev_trsase/Diguanyl_cyclase"/>
</dbReference>
<dbReference type="InterPro" id="IPR003018">
    <property type="entry name" value="GAF"/>
</dbReference>
<dbReference type="CDD" id="cd01948">
    <property type="entry name" value="EAL"/>
    <property type="match status" value="1"/>
</dbReference>
<dbReference type="PROSITE" id="PS50046">
    <property type="entry name" value="PHYTOCHROME_2"/>
    <property type="match status" value="1"/>
</dbReference>
<dbReference type="InterPro" id="IPR029787">
    <property type="entry name" value="Nucleotide_cyclase"/>
</dbReference>
<feature type="domain" description="GGDEF" evidence="3">
    <location>
        <begin position="504"/>
        <end position="643"/>
    </location>
</feature>
<evidence type="ECO:0000259" key="3">
    <source>
        <dbReference type="PROSITE" id="PS50887"/>
    </source>
</evidence>
<dbReference type="EMBL" id="MJGC01000053">
    <property type="protein sequence ID" value="OEJ75129.1"/>
    <property type="molecule type" value="Genomic_DNA"/>
</dbReference>
<protein>
    <submittedName>
        <fullName evidence="4">Diguanylate cyclase</fullName>
    </submittedName>
</protein>
<feature type="domain" description="EAL" evidence="2">
    <location>
        <begin position="652"/>
        <end position="907"/>
    </location>
</feature>
<dbReference type="GO" id="GO:0071111">
    <property type="term" value="F:cyclic-guanylate-specific phosphodiesterase activity"/>
    <property type="evidence" value="ECO:0007669"/>
    <property type="project" value="InterPro"/>
</dbReference>
<comment type="caution">
    <text evidence="4">The sequence shown here is derived from an EMBL/GenBank/DDBJ whole genome shotgun (WGS) entry which is preliminary data.</text>
</comment>
<dbReference type="InterPro" id="IPR029016">
    <property type="entry name" value="GAF-like_dom_sf"/>
</dbReference>
<accession>A0A1E5QKB3</accession>
<dbReference type="Pfam" id="PF00360">
    <property type="entry name" value="PHY"/>
    <property type="match status" value="1"/>
</dbReference>
<reference evidence="4" key="1">
    <citation type="submission" date="2016-09" db="EMBL/GenBank/DDBJ databases">
        <title>Draft genome of thermotolerant cyanobacterium Desertifilum sp. strain IPPAS B-1220.</title>
        <authorList>
            <person name="Sinetova M.A."/>
            <person name="Bolakhan K."/>
            <person name="Zayadan B.K."/>
            <person name="Mironov K.S."/>
            <person name="Ustinova V."/>
            <person name="Kupriyanova E.V."/>
            <person name="Sidorov R.A."/>
            <person name="Skrypnik A.N."/>
            <person name="Gogoleva N.E."/>
            <person name="Gogolev Y.V."/>
            <person name="Los D.A."/>
        </authorList>
    </citation>
    <scope>NUCLEOTIDE SEQUENCE [LARGE SCALE GENOMIC DNA]</scope>
    <source>
        <strain evidence="4">IPPAS B-1220</strain>
    </source>
</reference>
<evidence type="ECO:0000259" key="1">
    <source>
        <dbReference type="PROSITE" id="PS50046"/>
    </source>
</evidence>
<gene>
    <name evidence="4" type="ORF">BH720_10385</name>
</gene>
<dbReference type="NCBIfam" id="TIGR00254">
    <property type="entry name" value="GGDEF"/>
    <property type="match status" value="1"/>
</dbReference>
<dbReference type="Gene3D" id="3.30.70.270">
    <property type="match status" value="1"/>
</dbReference>
<proteinExistence type="predicted"/>
<feature type="domain" description="Phytochrome chromophore attachment site" evidence="1">
    <location>
        <begin position="32"/>
        <end position="192"/>
    </location>
</feature>
<dbReference type="PANTHER" id="PTHR33121">
    <property type="entry name" value="CYCLIC DI-GMP PHOSPHODIESTERASE PDEF"/>
    <property type="match status" value="1"/>
</dbReference>
<dbReference type="InterPro" id="IPR050706">
    <property type="entry name" value="Cyclic-di-GMP_PDE-like"/>
</dbReference>
<dbReference type="GO" id="GO:0009584">
    <property type="term" value="P:detection of visible light"/>
    <property type="evidence" value="ECO:0007669"/>
    <property type="project" value="InterPro"/>
</dbReference>
<dbReference type="InterPro" id="IPR035919">
    <property type="entry name" value="EAL_sf"/>
</dbReference>
<dbReference type="InterPro" id="IPR000160">
    <property type="entry name" value="GGDEF_dom"/>
</dbReference>
<dbReference type="Gene3D" id="3.30.450.40">
    <property type="match status" value="2"/>
</dbReference>
<dbReference type="PANTHER" id="PTHR33121:SF71">
    <property type="entry name" value="OXYGEN SENSOR PROTEIN DOSP"/>
    <property type="match status" value="1"/>
</dbReference>
<dbReference type="Gene3D" id="3.20.20.450">
    <property type="entry name" value="EAL domain"/>
    <property type="match status" value="1"/>
</dbReference>
<dbReference type="SMART" id="SM00052">
    <property type="entry name" value="EAL"/>
    <property type="match status" value="1"/>
</dbReference>
<dbReference type="PROSITE" id="PS50883">
    <property type="entry name" value="EAL"/>
    <property type="match status" value="1"/>
</dbReference>